<organism evidence="2 3">
    <name type="scientific">Actinoplanes philippinensis</name>
    <dbReference type="NCBI Taxonomy" id="35752"/>
    <lineage>
        <taxon>Bacteria</taxon>
        <taxon>Bacillati</taxon>
        <taxon>Actinomycetota</taxon>
        <taxon>Actinomycetes</taxon>
        <taxon>Micromonosporales</taxon>
        <taxon>Micromonosporaceae</taxon>
        <taxon>Actinoplanes</taxon>
    </lineage>
</organism>
<feature type="region of interest" description="Disordered" evidence="1">
    <location>
        <begin position="1"/>
        <end position="50"/>
    </location>
</feature>
<evidence type="ECO:0000256" key="1">
    <source>
        <dbReference type="SAM" id="MobiDB-lite"/>
    </source>
</evidence>
<dbReference type="AlphaFoldDB" id="A0A1I2BHA3"/>
<accession>A0A1I2BHA3</accession>
<reference evidence="2 3" key="1">
    <citation type="submission" date="2016-10" db="EMBL/GenBank/DDBJ databases">
        <authorList>
            <person name="de Groot N.N."/>
        </authorList>
    </citation>
    <scope>NUCLEOTIDE SEQUENCE [LARGE SCALE GENOMIC DNA]</scope>
    <source>
        <strain evidence="2 3">DSM 43019</strain>
    </source>
</reference>
<name>A0A1I2BHA3_9ACTN</name>
<dbReference type="STRING" id="35752.SAMN05421541_102283"/>
<keyword evidence="3" id="KW-1185">Reference proteome</keyword>
<evidence type="ECO:0000313" key="3">
    <source>
        <dbReference type="Proteomes" id="UP000199645"/>
    </source>
</evidence>
<dbReference type="EMBL" id="FONV01000002">
    <property type="protein sequence ID" value="SFE54560.1"/>
    <property type="molecule type" value="Genomic_DNA"/>
</dbReference>
<gene>
    <name evidence="2" type="ORF">SAMN05421541_102283</name>
</gene>
<dbReference type="Proteomes" id="UP000199645">
    <property type="component" value="Unassembled WGS sequence"/>
</dbReference>
<sequence>MPTVRDGRHKASGRRAQNCDDGGLDRTAGTVAVTRDTIRGRTPTKRRGAT</sequence>
<protein>
    <submittedName>
        <fullName evidence="2">Uncharacterized protein</fullName>
    </submittedName>
</protein>
<proteinExistence type="predicted"/>
<evidence type="ECO:0000313" key="2">
    <source>
        <dbReference type="EMBL" id="SFE54560.1"/>
    </source>
</evidence>